<protein>
    <submittedName>
        <fullName evidence="2">Uncharacterized protein</fullName>
    </submittedName>
</protein>
<reference evidence="2 3" key="1">
    <citation type="submission" date="2016-10" db="EMBL/GenBank/DDBJ databases">
        <authorList>
            <person name="de Groot N.N."/>
        </authorList>
    </citation>
    <scope>NUCLEOTIDE SEQUENCE [LARGE SCALE GENOMIC DNA]</scope>
    <source>
        <strain evidence="2 3">LMG 2247</strain>
    </source>
</reference>
<proteinExistence type="predicted"/>
<dbReference type="EMBL" id="FNCJ01000016">
    <property type="protein sequence ID" value="SDI03795.1"/>
    <property type="molecule type" value="Genomic_DNA"/>
</dbReference>
<dbReference type="AlphaFoldDB" id="A0A1G8HB20"/>
<name>A0A1G8HB20_9BURK</name>
<feature type="compositionally biased region" description="Low complexity" evidence="1">
    <location>
        <begin position="82"/>
        <end position="100"/>
    </location>
</feature>
<evidence type="ECO:0000313" key="2">
    <source>
        <dbReference type="EMBL" id="SDI03795.1"/>
    </source>
</evidence>
<accession>A0A1G8HB20</accession>
<feature type="region of interest" description="Disordered" evidence="1">
    <location>
        <begin position="74"/>
        <end position="116"/>
    </location>
</feature>
<evidence type="ECO:0000313" key="3">
    <source>
        <dbReference type="Proteomes" id="UP000199706"/>
    </source>
</evidence>
<gene>
    <name evidence="2" type="ORF">SAMN05216466_11678</name>
</gene>
<organism evidence="2 3">
    <name type="scientific">Paraburkholderia phenazinium</name>
    <dbReference type="NCBI Taxonomy" id="60549"/>
    <lineage>
        <taxon>Bacteria</taxon>
        <taxon>Pseudomonadati</taxon>
        <taxon>Pseudomonadota</taxon>
        <taxon>Betaproteobacteria</taxon>
        <taxon>Burkholderiales</taxon>
        <taxon>Burkholderiaceae</taxon>
        <taxon>Paraburkholderia</taxon>
    </lineage>
</organism>
<dbReference type="Proteomes" id="UP000199706">
    <property type="component" value="Unassembled WGS sequence"/>
</dbReference>
<sequence>MSTRSARSALFEAKPASKRLAAASRAWPCTRMSTVLTSAALTAALCITLAACSNDDGSKTPDTSTTSAEQINAAPPAPYAVPQTSSAQPAQSAQAILPAQTIQTPPPTSAQVGAAASDSLVTPVIHTVD</sequence>
<evidence type="ECO:0000256" key="1">
    <source>
        <dbReference type="SAM" id="MobiDB-lite"/>
    </source>
</evidence>